<organism evidence="2 3">
    <name type="scientific">Segatella salivae</name>
    <dbReference type="NCBI Taxonomy" id="228604"/>
    <lineage>
        <taxon>Bacteria</taxon>
        <taxon>Pseudomonadati</taxon>
        <taxon>Bacteroidota</taxon>
        <taxon>Bacteroidia</taxon>
        <taxon>Bacteroidales</taxon>
        <taxon>Prevotellaceae</taxon>
        <taxon>Segatella</taxon>
    </lineage>
</organism>
<dbReference type="Proteomes" id="UP001196873">
    <property type="component" value="Unassembled WGS sequence"/>
</dbReference>
<protein>
    <submittedName>
        <fullName evidence="2">AbgT family transporter</fullName>
    </submittedName>
</protein>
<gene>
    <name evidence="2" type="ORF">KZY68_09010</name>
</gene>
<dbReference type="Pfam" id="PF03806">
    <property type="entry name" value="ABG_transport"/>
    <property type="match status" value="1"/>
</dbReference>
<dbReference type="EMBL" id="JAHXRF010000013">
    <property type="protein sequence ID" value="MBW4866141.1"/>
    <property type="molecule type" value="Genomic_DNA"/>
</dbReference>
<keyword evidence="1" id="KW-1133">Transmembrane helix</keyword>
<feature type="transmembrane region" description="Helical" evidence="1">
    <location>
        <begin position="64"/>
        <end position="84"/>
    </location>
</feature>
<proteinExistence type="predicted"/>
<feature type="transmembrane region" description="Helical" evidence="1">
    <location>
        <begin position="178"/>
        <end position="199"/>
    </location>
</feature>
<dbReference type="RefSeq" id="WP_219428408.1">
    <property type="nucleotide sequence ID" value="NZ_JAHXRD010000022.1"/>
</dbReference>
<sequence>MKSKQLQRHLGVFIIILVVAQLMIILLSWLLSAALPDLSVHSLLSSEGIRWFFGQFSSNIATPLTAWLIVAVIAYGCLSSCGILELKHPLDFRQRVAIRFVVFEIVVFVAIILLLTLMPHAVLLSIDGDICSGSLANSIIPYLSLVVCITSITYAYLSGGCNTKAELFDMLCEGNRQLSPLFIIYVLLTQLVYSVLYVLSAS</sequence>
<name>A0AAW4NMV6_9BACT</name>
<feature type="transmembrane region" description="Helical" evidence="1">
    <location>
        <begin position="12"/>
        <end position="35"/>
    </location>
</feature>
<dbReference type="AlphaFoldDB" id="A0AAW4NMV6"/>
<dbReference type="GO" id="GO:1902604">
    <property type="term" value="P:p-aminobenzoyl-glutamate transmembrane transport"/>
    <property type="evidence" value="ECO:0007669"/>
    <property type="project" value="InterPro"/>
</dbReference>
<accession>A0AAW4NMV6</accession>
<dbReference type="GO" id="GO:0015558">
    <property type="term" value="F:secondary active p-aminobenzoyl-glutamate transmembrane transporter activity"/>
    <property type="evidence" value="ECO:0007669"/>
    <property type="project" value="InterPro"/>
</dbReference>
<evidence type="ECO:0000313" key="3">
    <source>
        <dbReference type="Proteomes" id="UP001196873"/>
    </source>
</evidence>
<evidence type="ECO:0000313" key="2">
    <source>
        <dbReference type="EMBL" id="MBW4866141.1"/>
    </source>
</evidence>
<comment type="caution">
    <text evidence="2">The sequence shown here is derived from an EMBL/GenBank/DDBJ whole genome shotgun (WGS) entry which is preliminary data.</text>
</comment>
<reference evidence="2" key="1">
    <citation type="submission" date="2021-07" db="EMBL/GenBank/DDBJ databases">
        <title>Genomic diversity and antimicrobial resistance of Prevotella spp. isolated from chronic lung disease airways.</title>
        <authorList>
            <person name="Webb K.A."/>
            <person name="Olagoke O.S."/>
            <person name="Baird T."/>
            <person name="Neill J."/>
            <person name="Pham A."/>
            <person name="Wells T.J."/>
            <person name="Ramsay K.A."/>
            <person name="Bell S.C."/>
            <person name="Sarovich D.S."/>
            <person name="Price E.P."/>
        </authorList>
    </citation>
    <scope>NUCLEOTIDE SEQUENCE</scope>
    <source>
        <strain evidence="2">SCHI0047.S.3</strain>
    </source>
</reference>
<evidence type="ECO:0000256" key="1">
    <source>
        <dbReference type="SAM" id="Phobius"/>
    </source>
</evidence>
<feature type="transmembrane region" description="Helical" evidence="1">
    <location>
        <begin position="139"/>
        <end position="157"/>
    </location>
</feature>
<feature type="transmembrane region" description="Helical" evidence="1">
    <location>
        <begin position="96"/>
        <end position="119"/>
    </location>
</feature>
<dbReference type="InterPro" id="IPR004697">
    <property type="entry name" value="AbgT"/>
</dbReference>
<keyword evidence="1" id="KW-0472">Membrane</keyword>
<keyword evidence="1" id="KW-0812">Transmembrane</keyword>